<evidence type="ECO:0000313" key="2">
    <source>
        <dbReference type="Proteomes" id="UP000183487"/>
    </source>
</evidence>
<evidence type="ECO:0000313" key="1">
    <source>
        <dbReference type="EMBL" id="SDR40816.1"/>
    </source>
</evidence>
<gene>
    <name evidence="1" type="ORF">SAMN05443245_5620</name>
</gene>
<protein>
    <submittedName>
        <fullName evidence="1">Uncharacterized protein</fullName>
    </submittedName>
</protein>
<name>A0A1H1ITY6_9BURK</name>
<keyword evidence="2" id="KW-1185">Reference proteome</keyword>
<dbReference type="RefSeq" id="WP_171910252.1">
    <property type="nucleotide sequence ID" value="NZ_FNKP01000002.1"/>
</dbReference>
<dbReference type="Proteomes" id="UP000183487">
    <property type="component" value="Unassembled WGS sequence"/>
</dbReference>
<dbReference type="AlphaFoldDB" id="A0A1H1ITY6"/>
<sequence>MSQSFAPALEPGVSAAAHDDLLYRKVSTRIIPFLFEKAALPVADAIARVVHQICS</sequence>
<reference evidence="2" key="1">
    <citation type="submission" date="2016-10" db="EMBL/GenBank/DDBJ databases">
        <authorList>
            <person name="Varghese N."/>
        </authorList>
    </citation>
    <scope>NUCLEOTIDE SEQUENCE [LARGE SCALE GENOMIC DNA]</scope>
    <source>
        <strain evidence="2">GAS106B</strain>
    </source>
</reference>
<accession>A0A1H1ITY6</accession>
<proteinExistence type="predicted"/>
<organism evidence="1 2">
    <name type="scientific">Paraburkholderia fungorum</name>
    <dbReference type="NCBI Taxonomy" id="134537"/>
    <lineage>
        <taxon>Bacteria</taxon>
        <taxon>Pseudomonadati</taxon>
        <taxon>Pseudomonadota</taxon>
        <taxon>Betaproteobacteria</taxon>
        <taxon>Burkholderiales</taxon>
        <taxon>Burkholderiaceae</taxon>
        <taxon>Paraburkholderia</taxon>
    </lineage>
</organism>
<dbReference type="EMBL" id="FNKP01000002">
    <property type="protein sequence ID" value="SDR40816.1"/>
    <property type="molecule type" value="Genomic_DNA"/>
</dbReference>